<proteinExistence type="predicted"/>
<dbReference type="Proteomes" id="UP000030302">
    <property type="component" value="Chromosome"/>
</dbReference>
<feature type="transmembrane region" description="Helical" evidence="5">
    <location>
        <begin position="199"/>
        <end position="221"/>
    </location>
</feature>
<feature type="transmembrane region" description="Helical" evidence="5">
    <location>
        <begin position="155"/>
        <end position="178"/>
    </location>
</feature>
<evidence type="ECO:0000256" key="3">
    <source>
        <dbReference type="ARBA" id="ARBA00022989"/>
    </source>
</evidence>
<evidence type="ECO:0000256" key="1">
    <source>
        <dbReference type="ARBA" id="ARBA00004141"/>
    </source>
</evidence>
<protein>
    <submittedName>
        <fullName evidence="6">Putative transmembrane protein</fullName>
    </submittedName>
</protein>
<accession>A0A0A1FCW2</accession>
<evidence type="ECO:0000256" key="5">
    <source>
        <dbReference type="SAM" id="Phobius"/>
    </source>
</evidence>
<dbReference type="KEGG" id="care:LT85_1519"/>
<feature type="transmembrane region" description="Helical" evidence="5">
    <location>
        <begin position="80"/>
        <end position="106"/>
    </location>
</feature>
<keyword evidence="7" id="KW-1185">Reference proteome</keyword>
<evidence type="ECO:0000256" key="2">
    <source>
        <dbReference type="ARBA" id="ARBA00022692"/>
    </source>
</evidence>
<evidence type="ECO:0000256" key="4">
    <source>
        <dbReference type="ARBA" id="ARBA00023136"/>
    </source>
</evidence>
<feature type="transmembrane region" description="Helical" evidence="5">
    <location>
        <begin position="227"/>
        <end position="251"/>
    </location>
</feature>
<feature type="transmembrane region" description="Helical" evidence="5">
    <location>
        <begin position="21"/>
        <end position="43"/>
    </location>
</feature>
<feature type="transmembrane region" description="Helical" evidence="5">
    <location>
        <begin position="127"/>
        <end position="149"/>
    </location>
</feature>
<dbReference type="STRING" id="279058.LT85_1519"/>
<name>A0A0A1FCW2_9BURK</name>
<evidence type="ECO:0000313" key="7">
    <source>
        <dbReference type="Proteomes" id="UP000030302"/>
    </source>
</evidence>
<dbReference type="InterPro" id="IPR059112">
    <property type="entry name" value="CysZ/EI24"/>
</dbReference>
<comment type="subcellular location">
    <subcellularLocation>
        <location evidence="1">Membrane</location>
        <topology evidence="1">Multi-pass membrane protein</topology>
    </subcellularLocation>
</comment>
<dbReference type="Pfam" id="PF07264">
    <property type="entry name" value="EI24"/>
    <property type="match status" value="1"/>
</dbReference>
<dbReference type="RefSeq" id="WP_038487139.1">
    <property type="nucleotide sequence ID" value="NZ_CP009962.1"/>
</dbReference>
<sequence>MRPLLVAFGRALLSQLHYRMLMLTFLPFLLSVLLWGLALWWGLQPMIDWLQKNYFAGNDGMGLANYIPAWLGLGALKTVIIPWLALWALLPLMILTALLFVGAFALPATARHVGRRHFPDLELRKGGSLLGSVWTSLSAFIIFCVVWLLTLPLWLIPPFAFLIPLVLWGWLTYRVFAYEALAAHADKEEMQAILKIHRWPLLVIGVITGALGAAPTILWLGGALWLVIFPLLAAGSIWLYVLVFVFTGLWFEYYCLAALEKYRAAAQAAMIMAGRDDGQVIHQLSDTSQS</sequence>
<dbReference type="EMBL" id="CP009962">
    <property type="protein sequence ID" value="AIY40677.1"/>
    <property type="molecule type" value="Genomic_DNA"/>
</dbReference>
<gene>
    <name evidence="6" type="ORF">LT85_1519</name>
</gene>
<organism evidence="6 7">
    <name type="scientific">Collimonas arenae</name>
    <dbReference type="NCBI Taxonomy" id="279058"/>
    <lineage>
        <taxon>Bacteria</taxon>
        <taxon>Pseudomonadati</taxon>
        <taxon>Pseudomonadota</taxon>
        <taxon>Betaproteobacteria</taxon>
        <taxon>Burkholderiales</taxon>
        <taxon>Oxalobacteraceae</taxon>
        <taxon>Collimonas</taxon>
    </lineage>
</organism>
<keyword evidence="3 5" id="KW-1133">Transmembrane helix</keyword>
<keyword evidence="4 5" id="KW-0472">Membrane</keyword>
<dbReference type="HOGENOM" id="CLU_069319_0_0_4"/>
<dbReference type="AlphaFoldDB" id="A0A0A1FCW2"/>
<keyword evidence="2 5" id="KW-0812">Transmembrane</keyword>
<reference evidence="7" key="1">
    <citation type="journal article" date="2014" name="Soil Biol. Biochem.">
        <title>Structure and function of bacterial communities in ageing soils: Insights from the Mendocino ecological staircase.</title>
        <authorList>
            <person name="Uroz S."/>
            <person name="Tech J.J."/>
            <person name="Sawaya N.A."/>
            <person name="Frey-Klett P."/>
            <person name="Leveau J.H.J."/>
        </authorList>
    </citation>
    <scope>NUCLEOTIDE SEQUENCE [LARGE SCALE GENOMIC DNA]</scope>
    <source>
        <strain evidence="7">Cal35</strain>
    </source>
</reference>
<evidence type="ECO:0000313" key="6">
    <source>
        <dbReference type="EMBL" id="AIY40677.1"/>
    </source>
</evidence>
<dbReference type="OrthoDB" id="8565703at2"/>